<proteinExistence type="predicted"/>
<dbReference type="Proteomes" id="UP000030466">
    <property type="component" value="Unassembled WGS sequence"/>
</dbReference>
<evidence type="ECO:0000313" key="1">
    <source>
        <dbReference type="EMBL" id="KHD98994.1"/>
    </source>
</evidence>
<dbReference type="RefSeq" id="WP_017833539.1">
    <property type="nucleotide sequence ID" value="NZ_JSUH01000001.1"/>
</dbReference>
<dbReference type="Gene3D" id="3.30.2270.10">
    <property type="entry name" value="Folate-binding superfamily"/>
    <property type="match status" value="1"/>
</dbReference>
<dbReference type="Pfam" id="PF04267">
    <property type="entry name" value="SoxD"/>
    <property type="match status" value="1"/>
</dbReference>
<keyword evidence="2" id="KW-1185">Reference proteome</keyword>
<dbReference type="InterPro" id="IPR038561">
    <property type="entry name" value="SoxD_sf"/>
</dbReference>
<name>A0A0A6VYX7_KOCRO</name>
<sequence length="95" mass="11090">MLLIECPNCGPRDETEYQYGGEAHVPYPEDPSRLSDKEWAEYLFYRNNPKGLIAERWAHAVGCRRWFNVVRDTVTYDIKAVYRIDEPKPEIGGVK</sequence>
<organism evidence="1 2">
    <name type="scientific">Kocuria rosea subsp. polaris</name>
    <dbReference type="NCBI Taxonomy" id="136273"/>
    <lineage>
        <taxon>Bacteria</taxon>
        <taxon>Bacillati</taxon>
        <taxon>Actinomycetota</taxon>
        <taxon>Actinomycetes</taxon>
        <taxon>Micrococcales</taxon>
        <taxon>Micrococcaceae</taxon>
        <taxon>Kocuria</taxon>
    </lineage>
</organism>
<accession>A0A0A6VYX7</accession>
<gene>
    <name evidence="1" type="ORF">GY22_01255</name>
</gene>
<comment type="caution">
    <text evidence="1">The sequence shown here is derived from an EMBL/GenBank/DDBJ whole genome shotgun (WGS) entry which is preliminary data.</text>
</comment>
<dbReference type="OrthoDB" id="7159274at2"/>
<dbReference type="GO" id="GO:0008115">
    <property type="term" value="F:sarcosine oxidase activity"/>
    <property type="evidence" value="ECO:0007669"/>
    <property type="project" value="InterPro"/>
</dbReference>
<dbReference type="EMBL" id="JSUH01000001">
    <property type="protein sequence ID" value="KHD98994.1"/>
    <property type="molecule type" value="Genomic_DNA"/>
</dbReference>
<dbReference type="NCBIfam" id="TIGR01374">
    <property type="entry name" value="soxD"/>
    <property type="match status" value="1"/>
</dbReference>
<dbReference type="InterPro" id="IPR006279">
    <property type="entry name" value="SoxD"/>
</dbReference>
<dbReference type="GO" id="GO:0046653">
    <property type="term" value="P:tetrahydrofolate metabolic process"/>
    <property type="evidence" value="ECO:0007669"/>
    <property type="project" value="InterPro"/>
</dbReference>
<reference evidence="1 2" key="1">
    <citation type="journal article" date="2003" name="Int. J. Syst. Evol. Microbiol.">
        <title>Kocuria polaris sp. nov., an orange-pigmented psychrophilic bacterium isolated from an Antarctic cyanobacterial mat sample.</title>
        <authorList>
            <person name="Reddy G.S."/>
            <person name="Prakash J.S."/>
            <person name="Prabahar V."/>
            <person name="Matsumoto G.I."/>
            <person name="Stackebrandt E."/>
            <person name="Shivaji S."/>
        </authorList>
    </citation>
    <scope>NUCLEOTIDE SEQUENCE [LARGE SCALE GENOMIC DNA]</scope>
    <source>
        <strain evidence="1 2">CMS 76or</strain>
    </source>
</reference>
<dbReference type="AlphaFoldDB" id="A0A0A6VYX7"/>
<evidence type="ECO:0000313" key="2">
    <source>
        <dbReference type="Proteomes" id="UP000030466"/>
    </source>
</evidence>
<protein>
    <submittedName>
        <fullName evidence="1">Sarcosine oxidase subunit delta</fullName>
    </submittedName>
</protein>